<proteinExistence type="predicted"/>
<accession>A0A0W1APD2</accession>
<organism evidence="1 2">
    <name type="scientific">Legionella waltersii</name>
    <dbReference type="NCBI Taxonomy" id="66969"/>
    <lineage>
        <taxon>Bacteria</taxon>
        <taxon>Pseudomonadati</taxon>
        <taxon>Pseudomonadota</taxon>
        <taxon>Gammaproteobacteria</taxon>
        <taxon>Legionellales</taxon>
        <taxon>Legionellaceae</taxon>
        <taxon>Legionella</taxon>
    </lineage>
</organism>
<sequence>MPKLIICARYYYFLSSATSVFELHTINDNWPNIKMNDGFQIEIIVALRQNIRTCVNPKLFELPTRQNNHCAN</sequence>
<comment type="caution">
    <text evidence="1">The sequence shown here is derived from an EMBL/GenBank/DDBJ whole genome shotgun (WGS) entry which is preliminary data.</text>
</comment>
<evidence type="ECO:0000313" key="1">
    <source>
        <dbReference type="EMBL" id="KTD83104.1"/>
    </source>
</evidence>
<dbReference type="Proteomes" id="UP000054729">
    <property type="component" value="Unassembled WGS sequence"/>
</dbReference>
<dbReference type="EMBL" id="LNZB01000001">
    <property type="protein sequence ID" value="KTD83104.1"/>
    <property type="molecule type" value="Genomic_DNA"/>
</dbReference>
<keyword evidence="2" id="KW-1185">Reference proteome</keyword>
<dbReference type="AlphaFoldDB" id="A0A0W1APD2"/>
<gene>
    <name evidence="1" type="ORF">Lwal_0012</name>
</gene>
<name>A0A0W1APD2_9GAMM</name>
<dbReference type="PATRIC" id="fig|66969.6.peg.12"/>
<protein>
    <submittedName>
        <fullName evidence="1">Phage repressor</fullName>
    </submittedName>
</protein>
<reference evidence="1 2" key="1">
    <citation type="submission" date="2015-11" db="EMBL/GenBank/DDBJ databases">
        <title>Genomic analysis of 38 Legionella species identifies large and diverse effector repertoires.</title>
        <authorList>
            <person name="Burstein D."/>
            <person name="Amaro F."/>
            <person name="Zusman T."/>
            <person name="Lifshitz Z."/>
            <person name="Cohen O."/>
            <person name="Gilbert J.A."/>
            <person name="Pupko T."/>
            <person name="Shuman H.A."/>
            <person name="Segal G."/>
        </authorList>
    </citation>
    <scope>NUCLEOTIDE SEQUENCE [LARGE SCALE GENOMIC DNA]</scope>
    <source>
        <strain evidence="1 2">ATCC 51914</strain>
    </source>
</reference>
<evidence type="ECO:0000313" key="2">
    <source>
        <dbReference type="Proteomes" id="UP000054729"/>
    </source>
</evidence>